<feature type="region of interest" description="Disordered" evidence="1">
    <location>
        <begin position="1"/>
        <end position="24"/>
    </location>
</feature>
<organism evidence="2">
    <name type="scientific">Anguilla anguilla</name>
    <name type="common">European freshwater eel</name>
    <name type="synonym">Muraena anguilla</name>
    <dbReference type="NCBI Taxonomy" id="7936"/>
    <lineage>
        <taxon>Eukaryota</taxon>
        <taxon>Metazoa</taxon>
        <taxon>Chordata</taxon>
        <taxon>Craniata</taxon>
        <taxon>Vertebrata</taxon>
        <taxon>Euteleostomi</taxon>
        <taxon>Actinopterygii</taxon>
        <taxon>Neopterygii</taxon>
        <taxon>Teleostei</taxon>
        <taxon>Anguilliformes</taxon>
        <taxon>Anguillidae</taxon>
        <taxon>Anguilla</taxon>
    </lineage>
</organism>
<accession>A0A0E9W7Y3</accession>
<evidence type="ECO:0000256" key="1">
    <source>
        <dbReference type="SAM" id="MobiDB-lite"/>
    </source>
</evidence>
<sequence length="88" mass="10126">MCCELPRQTLPEPTGTKTKRKKKTDHTGFIHNFHNFKTFPHLRCPESIKHISSKVKSLRLGWFRASESHAKSHSIRITSGKSKKKKNG</sequence>
<evidence type="ECO:0000313" key="2">
    <source>
        <dbReference type="EMBL" id="JAH86484.1"/>
    </source>
</evidence>
<reference evidence="2" key="1">
    <citation type="submission" date="2014-11" db="EMBL/GenBank/DDBJ databases">
        <authorList>
            <person name="Amaro Gonzalez C."/>
        </authorList>
    </citation>
    <scope>NUCLEOTIDE SEQUENCE</scope>
</reference>
<proteinExistence type="predicted"/>
<dbReference type="AlphaFoldDB" id="A0A0E9W7Y3"/>
<name>A0A0E9W7Y3_ANGAN</name>
<reference evidence="2" key="2">
    <citation type="journal article" date="2015" name="Fish Shellfish Immunol.">
        <title>Early steps in the European eel (Anguilla anguilla)-Vibrio vulnificus interaction in the gills: Role of the RtxA13 toxin.</title>
        <authorList>
            <person name="Callol A."/>
            <person name="Pajuelo D."/>
            <person name="Ebbesson L."/>
            <person name="Teles M."/>
            <person name="MacKenzie S."/>
            <person name="Amaro C."/>
        </authorList>
    </citation>
    <scope>NUCLEOTIDE SEQUENCE</scope>
</reference>
<protein>
    <submittedName>
        <fullName evidence="2">Uncharacterized protein</fullName>
    </submittedName>
</protein>
<dbReference type="EMBL" id="GBXM01022093">
    <property type="protein sequence ID" value="JAH86484.1"/>
    <property type="molecule type" value="Transcribed_RNA"/>
</dbReference>
<feature type="region of interest" description="Disordered" evidence="1">
    <location>
        <begin position="67"/>
        <end position="88"/>
    </location>
</feature>